<proteinExistence type="predicted"/>
<sequence length="390" mass="42840">MSSKPVAHLLIDPENIPSQAAGTPIQYQHTTRLLANTLAHARKYPTYFITILLDATTTLATSYPFLHSTLNVLIHSTGKVVEEFLGKPIKVELRRLSMDREGSEVPSVGRPCILMQLADALEDLISNNNLQRNRAQEYKIFRHSEQDPILVFKVLLAVTFIQELQYALIFSVFPSLIPTLGHRMYMHTPVAPNVGPGVTGGPLYLWETRALHGTLLLAVDPDHWLEMDHAVGLFYEHVTYDYESVIKSGSGKEKEICFVARNEYLTHVVLALESQCSQLPYLPPPADANMVPKTSHKGEGHTAYVSLRTSNIPRMVVNASGGHNVIGQLASQGLGPGSHRAQRSTAVIENSNNTQGQGDGKKTITVGGKTYLLAPMGNGSHRRGSTHGSR</sequence>
<dbReference type="Proteomes" id="UP001498398">
    <property type="component" value="Unassembled WGS sequence"/>
</dbReference>
<keyword evidence="2" id="KW-1185">Reference proteome</keyword>
<accession>A0ABR1ISR5</accession>
<evidence type="ECO:0000313" key="2">
    <source>
        <dbReference type="Proteomes" id="UP001498398"/>
    </source>
</evidence>
<gene>
    <name evidence="1" type="ORF">VKT23_017274</name>
</gene>
<organism evidence="1 2">
    <name type="scientific">Marasmiellus scandens</name>
    <dbReference type="NCBI Taxonomy" id="2682957"/>
    <lineage>
        <taxon>Eukaryota</taxon>
        <taxon>Fungi</taxon>
        <taxon>Dikarya</taxon>
        <taxon>Basidiomycota</taxon>
        <taxon>Agaricomycotina</taxon>
        <taxon>Agaricomycetes</taxon>
        <taxon>Agaricomycetidae</taxon>
        <taxon>Agaricales</taxon>
        <taxon>Marasmiineae</taxon>
        <taxon>Omphalotaceae</taxon>
        <taxon>Marasmiellus</taxon>
    </lineage>
</organism>
<dbReference type="EMBL" id="JBANRG010000070">
    <property type="protein sequence ID" value="KAK7440021.1"/>
    <property type="molecule type" value="Genomic_DNA"/>
</dbReference>
<protein>
    <submittedName>
        <fullName evidence="1">Uncharacterized protein</fullName>
    </submittedName>
</protein>
<name>A0ABR1ISR5_9AGAR</name>
<reference evidence="1 2" key="1">
    <citation type="submission" date="2024-01" db="EMBL/GenBank/DDBJ databases">
        <title>A draft genome for the cacao thread blight pathogen Marasmiellus scandens.</title>
        <authorList>
            <person name="Baruah I.K."/>
            <person name="Leung J."/>
            <person name="Bukari Y."/>
            <person name="Amoako-Attah I."/>
            <person name="Meinhardt L.W."/>
            <person name="Bailey B.A."/>
            <person name="Cohen S.P."/>
        </authorList>
    </citation>
    <scope>NUCLEOTIDE SEQUENCE [LARGE SCALE GENOMIC DNA]</scope>
    <source>
        <strain evidence="1 2">GH-19</strain>
    </source>
</reference>
<comment type="caution">
    <text evidence="1">The sequence shown here is derived from an EMBL/GenBank/DDBJ whole genome shotgun (WGS) entry which is preliminary data.</text>
</comment>
<evidence type="ECO:0000313" key="1">
    <source>
        <dbReference type="EMBL" id="KAK7440021.1"/>
    </source>
</evidence>